<gene>
    <name evidence="10" type="ORF">AAY42_16465</name>
</gene>
<evidence type="ECO:0000256" key="6">
    <source>
        <dbReference type="ARBA" id="ARBA00023237"/>
    </source>
</evidence>
<evidence type="ECO:0000313" key="11">
    <source>
        <dbReference type="Proteomes" id="UP000050827"/>
    </source>
</evidence>
<dbReference type="STRING" id="346185.AAY42_16465"/>
<dbReference type="AlphaFoldDB" id="A0A0Q1HEE1"/>
<dbReference type="PROSITE" id="PS52016">
    <property type="entry name" value="TONB_DEPENDENT_REC_3"/>
    <property type="match status" value="1"/>
</dbReference>
<proteinExistence type="inferred from homology"/>
<keyword evidence="10" id="KW-0675">Receptor</keyword>
<evidence type="ECO:0000313" key="10">
    <source>
        <dbReference type="EMBL" id="KQC31810.1"/>
    </source>
</evidence>
<dbReference type="NCBIfam" id="TIGR04056">
    <property type="entry name" value="OMP_RagA_SusC"/>
    <property type="match status" value="1"/>
</dbReference>
<dbReference type="InterPro" id="IPR012910">
    <property type="entry name" value="Plug_dom"/>
</dbReference>
<feature type="chain" id="PRO_5006190526" evidence="8">
    <location>
        <begin position="17"/>
        <end position="1052"/>
    </location>
</feature>
<dbReference type="Gene3D" id="2.40.170.20">
    <property type="entry name" value="TonB-dependent receptor, beta-barrel domain"/>
    <property type="match status" value="1"/>
</dbReference>
<dbReference type="InterPro" id="IPR023997">
    <property type="entry name" value="TonB-dep_OMP_SusC/RagA_CS"/>
</dbReference>
<organism evidence="10 11">
    <name type="scientific">Flagellimonas eckloniae</name>
    <dbReference type="NCBI Taxonomy" id="346185"/>
    <lineage>
        <taxon>Bacteria</taxon>
        <taxon>Pseudomonadati</taxon>
        <taxon>Bacteroidota</taxon>
        <taxon>Flavobacteriia</taxon>
        <taxon>Flavobacteriales</taxon>
        <taxon>Flavobacteriaceae</taxon>
        <taxon>Flagellimonas</taxon>
    </lineage>
</organism>
<keyword evidence="8" id="KW-0732">Signal</keyword>
<dbReference type="InterPro" id="IPR023996">
    <property type="entry name" value="TonB-dep_OMP_SusC/RagA"/>
</dbReference>
<evidence type="ECO:0000256" key="3">
    <source>
        <dbReference type="ARBA" id="ARBA00022452"/>
    </source>
</evidence>
<comment type="subcellular location">
    <subcellularLocation>
        <location evidence="1 7">Cell outer membrane</location>
        <topology evidence="1 7">Multi-pass membrane protein</topology>
    </subcellularLocation>
</comment>
<dbReference type="PANTHER" id="PTHR30442:SF0">
    <property type="entry name" value="FE(3+) DICITRATE TRANSPORT PROTEIN FECA"/>
    <property type="match status" value="1"/>
</dbReference>
<reference evidence="10 11" key="1">
    <citation type="submission" date="2015-04" db="EMBL/GenBank/DDBJ databases">
        <title>Complete genome of flavobacterium.</title>
        <authorList>
            <person name="Kwon Y.M."/>
            <person name="Kim S.-J."/>
        </authorList>
    </citation>
    <scope>NUCLEOTIDE SEQUENCE [LARGE SCALE GENOMIC DNA]</scope>
    <source>
        <strain evidence="10 11">DK169</strain>
    </source>
</reference>
<accession>A0A0Q1HEE1</accession>
<keyword evidence="6 7" id="KW-0998">Cell outer membrane</keyword>
<dbReference type="PATRIC" id="fig|1547436.3.peg.3393"/>
<keyword evidence="5 7" id="KW-0472">Membrane</keyword>
<dbReference type="Gene3D" id="2.60.40.1120">
    <property type="entry name" value="Carboxypeptidase-like, regulatory domain"/>
    <property type="match status" value="1"/>
</dbReference>
<keyword evidence="4 7" id="KW-0812">Transmembrane</keyword>
<keyword evidence="3 7" id="KW-1134">Transmembrane beta strand</keyword>
<protein>
    <submittedName>
        <fullName evidence="10">TonB-dependent receptor</fullName>
    </submittedName>
</protein>
<keyword evidence="11" id="KW-1185">Reference proteome</keyword>
<dbReference type="GO" id="GO:0033214">
    <property type="term" value="P:siderophore-iron import into cell"/>
    <property type="evidence" value="ECO:0007669"/>
    <property type="project" value="TreeGrafter"/>
</dbReference>
<dbReference type="NCBIfam" id="TIGR04057">
    <property type="entry name" value="SusC_RagA_signa"/>
    <property type="match status" value="1"/>
</dbReference>
<dbReference type="EMBL" id="LCTZ01000002">
    <property type="protein sequence ID" value="KQC31810.1"/>
    <property type="molecule type" value="Genomic_DNA"/>
</dbReference>
<dbReference type="SUPFAM" id="SSF49464">
    <property type="entry name" value="Carboxypeptidase regulatory domain-like"/>
    <property type="match status" value="1"/>
</dbReference>
<dbReference type="Pfam" id="PF07715">
    <property type="entry name" value="Plug"/>
    <property type="match status" value="1"/>
</dbReference>
<comment type="similarity">
    <text evidence="7">Belongs to the TonB-dependent receptor family.</text>
</comment>
<dbReference type="PANTHER" id="PTHR30442">
    <property type="entry name" value="IRON III DICITRATE TRANSPORT PROTEIN FECA"/>
    <property type="match status" value="1"/>
</dbReference>
<feature type="signal peptide" evidence="8">
    <location>
        <begin position="1"/>
        <end position="16"/>
    </location>
</feature>
<dbReference type="InterPro" id="IPR008969">
    <property type="entry name" value="CarboxyPept-like_regulatory"/>
</dbReference>
<sequence>MATMVLCIFSISSSFAQIQAVTGTVTDVNGEPLPGVNVVQKGTTNGVSADFDGNYAIRLIPGSRVIIFSSIGFNTKEVTVNASNINVTLDEDTQSLDEVVVVGYGTQKKANLTGAVSVATAEVLQNRAIANVGEGLQGVVPGLNVTVTSGDPTEGPEFNIRGFESINGGSPLILVDGVPMDLNRINPENIESVNVLKDGASAAIYGARAAFGVILVKTKEGSLGKTNVQLSTQLSWNKPIFNINQIDNGYIYALERNKAQERNGGDPRYDEAYLQGLQQYWADPANNAPWEVIDGSFVNYENPGMVDDLVNATSPRQKIDLTISGATEKTNYFTSFGLFNTDGFYNHPANDNFKRYNILAKADYKLTDWLTFDSQITANFENSDKPAAVDINTLIRIEPIRPYRVPLIPGYEQYEGMSWNHAFPIYAQLENGGRTKFTTQDIWLRGGLVANPIKNLTLNGNFSYNTFTRQFESFRPAYEVVSFNLEQDNPVQVVGDDDIEIQRNFNQYYVLNLFGEYELDSLDDHYIKMVFGYNQEWDFNQRIAGDANQLVSPNIIDIGATTGNRFIEGGKGHATLRGYFYRLNYIYKDKYLLEASTRYDGTSRFPAGDRFGLFPSISAGWRISNENFMSGTREWLDNLKLRASYGELGNQLLGSGSQLLGNDSFYPYIPSLSVGTSNNVLSSGLIPTVGAPGLVSPSLTWERVVSTNLGLDVVMFKNKLDMSFDVYTRETLDMLLRRAYPDVLGAAAPRENGADLKTQGWEASIKWRDKIGDNISYFINLNVADWTSEITKYDNPTGAIPGNPSNGNALSANASSNYYEGQQIGEIWGYETVGIFQGGTDEEVAAFNESQSRLGNGWRAGDIQFRDLNGDGEISPGINTLDDPGDRRIIGNTTPRYTYGINTGISYKGFSIDAFFQGVGKRDYYPGNQNWTWFFPWRSYNGDESWLTNTWTPDNPNAYFPEIQTDAKNYTEQTRFLQNAAYIRLKNLNVGYAFPTSITDKIGLSSFRLYVAGQNVWEYSKIRKPLDPEYIFDNSIDFPLLRTYSVGMVLGF</sequence>
<dbReference type="SUPFAM" id="SSF56935">
    <property type="entry name" value="Porins"/>
    <property type="match status" value="1"/>
</dbReference>
<dbReference type="Proteomes" id="UP000050827">
    <property type="component" value="Unassembled WGS sequence"/>
</dbReference>
<evidence type="ECO:0000256" key="7">
    <source>
        <dbReference type="PROSITE-ProRule" id="PRU01360"/>
    </source>
</evidence>
<comment type="caution">
    <text evidence="10">The sequence shown here is derived from an EMBL/GenBank/DDBJ whole genome shotgun (WGS) entry which is preliminary data.</text>
</comment>
<feature type="domain" description="TonB-dependent receptor plug" evidence="9">
    <location>
        <begin position="109"/>
        <end position="213"/>
    </location>
</feature>
<dbReference type="Gene3D" id="2.170.130.10">
    <property type="entry name" value="TonB-dependent receptor, plug domain"/>
    <property type="match status" value="1"/>
</dbReference>
<keyword evidence="2 7" id="KW-0813">Transport</keyword>
<evidence type="ECO:0000256" key="5">
    <source>
        <dbReference type="ARBA" id="ARBA00023136"/>
    </source>
</evidence>
<evidence type="ECO:0000256" key="4">
    <source>
        <dbReference type="ARBA" id="ARBA00022692"/>
    </source>
</evidence>
<dbReference type="InterPro" id="IPR039426">
    <property type="entry name" value="TonB-dep_rcpt-like"/>
</dbReference>
<evidence type="ECO:0000259" key="9">
    <source>
        <dbReference type="Pfam" id="PF07715"/>
    </source>
</evidence>
<dbReference type="InterPro" id="IPR037066">
    <property type="entry name" value="Plug_dom_sf"/>
</dbReference>
<evidence type="ECO:0000256" key="1">
    <source>
        <dbReference type="ARBA" id="ARBA00004571"/>
    </source>
</evidence>
<dbReference type="GO" id="GO:0009279">
    <property type="term" value="C:cell outer membrane"/>
    <property type="evidence" value="ECO:0007669"/>
    <property type="project" value="UniProtKB-SubCell"/>
</dbReference>
<dbReference type="InterPro" id="IPR036942">
    <property type="entry name" value="Beta-barrel_TonB_sf"/>
</dbReference>
<name>A0A0Q1HEE1_9FLAO</name>
<dbReference type="Pfam" id="PF13715">
    <property type="entry name" value="CarbopepD_reg_2"/>
    <property type="match status" value="1"/>
</dbReference>
<evidence type="ECO:0000256" key="2">
    <source>
        <dbReference type="ARBA" id="ARBA00022448"/>
    </source>
</evidence>
<evidence type="ECO:0000256" key="8">
    <source>
        <dbReference type="SAM" id="SignalP"/>
    </source>
</evidence>